<sequence length="168" mass="18892">MASATEKNVTQRKIDNVRLHELFVLISERLGFEPEDDSTFDDIEALVHHWTQQGYVEIYEDNADRKYGRVKDSNSTGGSSPWYIGLFHARLSPKGENDPLVVLSFTEIAQEGSPPVFDVVLRFMIDHDSMFGGMADKMNQARMRAIRKAVDALVQEQNAHIVAPAVGE</sequence>
<gene>
    <name evidence="1" type="ORF">GN299_06230</name>
</gene>
<accession>A0A7V8EJ31</accession>
<evidence type="ECO:0000313" key="2">
    <source>
        <dbReference type="Proteomes" id="UP000442695"/>
    </source>
</evidence>
<dbReference type="AlphaFoldDB" id="A0A7V8EJ31"/>
<comment type="caution">
    <text evidence="1">The sequence shown here is derived from an EMBL/GenBank/DDBJ whole genome shotgun (WGS) entry which is preliminary data.</text>
</comment>
<dbReference type="EMBL" id="WOWR01000005">
    <property type="protein sequence ID" value="KAF0255685.1"/>
    <property type="molecule type" value="Genomic_DNA"/>
</dbReference>
<reference evidence="1 2" key="1">
    <citation type="submission" date="2019-12" db="EMBL/GenBank/DDBJ databases">
        <authorList>
            <person name="Woiski C."/>
        </authorList>
    </citation>
    <scope>NUCLEOTIDE SEQUENCE [LARGE SCALE GENOMIC DNA]</scope>
    <source>
        <strain evidence="1 2">BOE100</strain>
    </source>
</reference>
<organism evidence="1 2">
    <name type="scientific">Pseudomonas putida</name>
    <name type="common">Arthrobacter siderocapsulatus</name>
    <dbReference type="NCBI Taxonomy" id="303"/>
    <lineage>
        <taxon>Bacteria</taxon>
        <taxon>Pseudomonadati</taxon>
        <taxon>Pseudomonadota</taxon>
        <taxon>Gammaproteobacteria</taxon>
        <taxon>Pseudomonadales</taxon>
        <taxon>Pseudomonadaceae</taxon>
        <taxon>Pseudomonas</taxon>
    </lineage>
</organism>
<evidence type="ECO:0000313" key="1">
    <source>
        <dbReference type="EMBL" id="KAF0255685.1"/>
    </source>
</evidence>
<proteinExistence type="predicted"/>
<name>A0A7V8EJ31_PSEPU</name>
<protein>
    <submittedName>
        <fullName evidence="1">Uncharacterized protein</fullName>
    </submittedName>
</protein>
<dbReference type="RefSeq" id="WP_156858578.1">
    <property type="nucleotide sequence ID" value="NZ_WOWR01000005.1"/>
</dbReference>
<dbReference type="Proteomes" id="UP000442695">
    <property type="component" value="Unassembled WGS sequence"/>
</dbReference>